<accession>A0A239WRY0</accession>
<dbReference type="RefSeq" id="WP_021103450.1">
    <property type="nucleotide sequence ID" value="NZ_JAWFFS010000012.1"/>
</dbReference>
<evidence type="ECO:0000313" key="2">
    <source>
        <dbReference type="EMBL" id="SNV36946.1"/>
    </source>
</evidence>
<protein>
    <recommendedName>
        <fullName evidence="4">Universal stress protein family</fullName>
    </recommendedName>
</protein>
<dbReference type="Proteomes" id="UP000215332">
    <property type="component" value="Chromosome 1"/>
</dbReference>
<sequence length="216" mass="24028">MTTTADVPRESACPTCGSTTTKHEHLPRVPMSGHPLVVAVFPGIPVRIIEAALEHARAHRCELVMAYVDESRVPVADGEGSVPLIPDEERTPCHEREVDLRTALEQVMSAHLDITWQFRYLAGLTDRELAHLAHTVNAGAFMVGTRAPGFRWQAKEWFDGSVAMQLSRRQRRPIIIVPLRGEDWTLVLHANRVGTGVTKAEDLSEECADEVRVPRC</sequence>
<dbReference type="InterPro" id="IPR014729">
    <property type="entry name" value="Rossmann-like_a/b/a_fold"/>
</dbReference>
<dbReference type="Gene3D" id="3.40.50.620">
    <property type="entry name" value="HUPs"/>
    <property type="match status" value="1"/>
</dbReference>
<proteinExistence type="predicted"/>
<reference evidence="2 3" key="1">
    <citation type="submission" date="2017-06" db="EMBL/GenBank/DDBJ databases">
        <authorList>
            <consortium name="Pathogen Informatics"/>
        </authorList>
    </citation>
    <scope>NUCLEOTIDE SEQUENCE [LARGE SCALE GENOMIC DNA]</scope>
    <source>
        <strain evidence="2 3">NCTC11865</strain>
    </source>
</reference>
<evidence type="ECO:0000313" key="3">
    <source>
        <dbReference type="Proteomes" id="UP000215332"/>
    </source>
</evidence>
<feature type="region of interest" description="Disordered" evidence="1">
    <location>
        <begin position="1"/>
        <end position="28"/>
    </location>
</feature>
<gene>
    <name evidence="2" type="ORF">SAMEA4412665_01437</name>
</gene>
<dbReference type="EMBL" id="LT906441">
    <property type="protein sequence ID" value="SNV36946.1"/>
    <property type="molecule type" value="Genomic_DNA"/>
</dbReference>
<dbReference type="AlphaFoldDB" id="A0A239WRY0"/>
<dbReference type="eggNOG" id="COG0589">
    <property type="taxonomic scope" value="Bacteria"/>
</dbReference>
<evidence type="ECO:0000256" key="1">
    <source>
        <dbReference type="SAM" id="MobiDB-lite"/>
    </source>
</evidence>
<dbReference type="KEGG" id="cgrn:4412665_01437"/>
<name>A0A239WRY0_9ACTN</name>
<organism evidence="2 3">
    <name type="scientific">Cutibacterium granulosum</name>
    <dbReference type="NCBI Taxonomy" id="33011"/>
    <lineage>
        <taxon>Bacteria</taxon>
        <taxon>Bacillati</taxon>
        <taxon>Actinomycetota</taxon>
        <taxon>Actinomycetes</taxon>
        <taxon>Propionibacteriales</taxon>
        <taxon>Propionibacteriaceae</taxon>
        <taxon>Cutibacterium</taxon>
    </lineage>
</organism>
<dbReference type="SUPFAM" id="SSF52402">
    <property type="entry name" value="Adenine nucleotide alpha hydrolases-like"/>
    <property type="match status" value="1"/>
</dbReference>
<evidence type="ECO:0008006" key="4">
    <source>
        <dbReference type="Google" id="ProtNLM"/>
    </source>
</evidence>